<feature type="region of interest" description="Disordered" evidence="1">
    <location>
        <begin position="1"/>
        <end position="21"/>
    </location>
</feature>
<evidence type="ECO:0000256" key="1">
    <source>
        <dbReference type="SAM" id="MobiDB-lite"/>
    </source>
</evidence>
<proteinExistence type="predicted"/>
<gene>
    <name evidence="2" type="ORF">CYMTET_37452</name>
</gene>
<accession>A0AAE0CFI0</accession>
<name>A0AAE0CFI0_9CHLO</name>
<keyword evidence="3" id="KW-1185">Reference proteome</keyword>
<protein>
    <submittedName>
        <fullName evidence="2">Uncharacterized protein</fullName>
    </submittedName>
</protein>
<dbReference type="AlphaFoldDB" id="A0AAE0CFI0"/>
<evidence type="ECO:0000313" key="2">
    <source>
        <dbReference type="EMBL" id="KAK3253289.1"/>
    </source>
</evidence>
<sequence length="291" mass="33345">MHRVSRSEQSQMRAKQRARIPDRNTYMRSASSFHLRLQETYLPDVSIETNWTESIFNDVFEDRGRLSRGVVEAEHVRQLLTKFNVTNFKDSKKIKSRVIVDLFAAGSGIMGHVKNILQTDFQEKCTLMSVDHQAMTKSIKGWQAKDIFDPKDWGGLLNANYICAPPSSGMSDAAFIFYAAECRDFCAFLLPKHWLADRSYPLRRLWWGQQQKKKTVYIIPSAKDLSWHVCVRYMRKGLDLFAGNGMKPHWSVLVESLYEDRKAKKTAEGNATSESDPLELALQDAVSQDGL</sequence>
<dbReference type="EMBL" id="LGRX02024885">
    <property type="protein sequence ID" value="KAK3253289.1"/>
    <property type="molecule type" value="Genomic_DNA"/>
</dbReference>
<evidence type="ECO:0000313" key="3">
    <source>
        <dbReference type="Proteomes" id="UP001190700"/>
    </source>
</evidence>
<comment type="caution">
    <text evidence="2">The sequence shown here is derived from an EMBL/GenBank/DDBJ whole genome shotgun (WGS) entry which is preliminary data.</text>
</comment>
<organism evidence="2 3">
    <name type="scientific">Cymbomonas tetramitiformis</name>
    <dbReference type="NCBI Taxonomy" id="36881"/>
    <lineage>
        <taxon>Eukaryota</taxon>
        <taxon>Viridiplantae</taxon>
        <taxon>Chlorophyta</taxon>
        <taxon>Pyramimonadophyceae</taxon>
        <taxon>Pyramimonadales</taxon>
        <taxon>Pyramimonadaceae</taxon>
        <taxon>Cymbomonas</taxon>
    </lineage>
</organism>
<dbReference type="Proteomes" id="UP001190700">
    <property type="component" value="Unassembled WGS sequence"/>
</dbReference>
<reference evidence="2 3" key="1">
    <citation type="journal article" date="2015" name="Genome Biol. Evol.">
        <title>Comparative Genomics of a Bacterivorous Green Alga Reveals Evolutionary Causalities and Consequences of Phago-Mixotrophic Mode of Nutrition.</title>
        <authorList>
            <person name="Burns J.A."/>
            <person name="Paasch A."/>
            <person name="Narechania A."/>
            <person name="Kim E."/>
        </authorList>
    </citation>
    <scope>NUCLEOTIDE SEQUENCE [LARGE SCALE GENOMIC DNA]</scope>
    <source>
        <strain evidence="2 3">PLY_AMNH</strain>
    </source>
</reference>